<feature type="compositionally biased region" description="Polar residues" evidence="1">
    <location>
        <begin position="845"/>
        <end position="854"/>
    </location>
</feature>
<feature type="compositionally biased region" description="Polar residues" evidence="1">
    <location>
        <begin position="294"/>
        <end position="307"/>
    </location>
</feature>
<feature type="compositionally biased region" description="Low complexity" evidence="1">
    <location>
        <begin position="1"/>
        <end position="18"/>
    </location>
</feature>
<feature type="compositionally biased region" description="Polar residues" evidence="1">
    <location>
        <begin position="994"/>
        <end position="1003"/>
    </location>
</feature>
<feature type="region of interest" description="Disordered" evidence="1">
    <location>
        <begin position="351"/>
        <end position="382"/>
    </location>
</feature>
<proteinExistence type="predicted"/>
<comment type="caution">
    <text evidence="2">The sequence shown here is derived from an EMBL/GenBank/DDBJ whole genome shotgun (WGS) entry which is preliminary data.</text>
</comment>
<feature type="region of interest" description="Disordered" evidence="1">
    <location>
        <begin position="736"/>
        <end position="1061"/>
    </location>
</feature>
<feature type="compositionally biased region" description="Basic and acidic residues" evidence="1">
    <location>
        <begin position="656"/>
        <end position="678"/>
    </location>
</feature>
<feature type="compositionally biased region" description="Acidic residues" evidence="1">
    <location>
        <begin position="1039"/>
        <end position="1048"/>
    </location>
</feature>
<name>A0AAD9DDD4_9STRA</name>
<feature type="compositionally biased region" description="Basic and acidic residues" evidence="1">
    <location>
        <begin position="756"/>
        <end position="791"/>
    </location>
</feature>
<accession>A0AAD9DDD4</accession>
<evidence type="ECO:0000313" key="2">
    <source>
        <dbReference type="EMBL" id="KAK1741523.1"/>
    </source>
</evidence>
<dbReference type="PANTHER" id="PTHR48125">
    <property type="entry name" value="LP07818P1"/>
    <property type="match status" value="1"/>
</dbReference>
<dbReference type="PANTHER" id="PTHR48125:SF10">
    <property type="entry name" value="OS12G0136300 PROTEIN"/>
    <property type="match status" value="1"/>
</dbReference>
<feature type="compositionally biased region" description="Basic and acidic residues" evidence="1">
    <location>
        <begin position="877"/>
        <end position="893"/>
    </location>
</feature>
<feature type="compositionally biased region" description="Pro residues" evidence="1">
    <location>
        <begin position="923"/>
        <end position="942"/>
    </location>
</feature>
<protein>
    <submittedName>
        <fullName evidence="2">Uncharacterized protein</fullName>
    </submittedName>
</protein>
<feature type="region of interest" description="Disordered" evidence="1">
    <location>
        <begin position="149"/>
        <end position="332"/>
    </location>
</feature>
<gene>
    <name evidence="2" type="ORF">QTG54_008001</name>
</gene>
<feature type="compositionally biased region" description="Low complexity" evidence="1">
    <location>
        <begin position="830"/>
        <end position="844"/>
    </location>
</feature>
<feature type="compositionally biased region" description="Polar residues" evidence="1">
    <location>
        <begin position="255"/>
        <end position="266"/>
    </location>
</feature>
<feature type="compositionally biased region" description="Acidic residues" evidence="1">
    <location>
        <begin position="308"/>
        <end position="318"/>
    </location>
</feature>
<feature type="compositionally biased region" description="Polar residues" evidence="1">
    <location>
        <begin position="225"/>
        <end position="235"/>
    </location>
</feature>
<dbReference type="EMBL" id="JATAAI010000013">
    <property type="protein sequence ID" value="KAK1741523.1"/>
    <property type="molecule type" value="Genomic_DNA"/>
</dbReference>
<keyword evidence="3" id="KW-1185">Reference proteome</keyword>
<dbReference type="AlphaFoldDB" id="A0AAD9DDD4"/>
<evidence type="ECO:0000313" key="3">
    <source>
        <dbReference type="Proteomes" id="UP001224775"/>
    </source>
</evidence>
<feature type="region of interest" description="Disordered" evidence="1">
    <location>
        <begin position="1"/>
        <end position="130"/>
    </location>
</feature>
<sequence length="1061" mass="114944">MKQLTSYFSSKTTSSSSSAGGAAPVDTSDAKGGEENNDFTKSTSVKKKRPLTVGEAESPADDNLKKRKVNDDDDTNNNDGGIKSDHLNANNNSDDADEKADVTQHPDTPKQPIGSNEEGGESAIPPASTTATAISCPLQFLAAAVIMSPDAKDISSKSGSKIRNVEEEIVPMPKIISDLPFEDEGECEVKDDGNSGEGNKSPTTDEKVDTSIGDSTKGEGGESADVNNPDTTKPTTDVEGGDVDQTSKVEEAEVVSSQQTPSSEEQLANDDSPFQKIEEEGESSTTAVDDVEMENTSQSFEAKTAETTEGDASMDVDETTNTTSSDHLPQHEEDSTNAVIMTDAAPIHHQVSVSTTAESPPSPELLSTSSNNFETTPNTAKKAPTVSQLKMALFMEASRVHAGNKPERIFANYWDALEKYIAPPRHSSSAPRSDPSFKFNATLQLFLKTRKMKRLHNKLILALISDSVRDEVSGHRSGEHIPRVWRGRMRHLNLKSDDDGVELDNNNNFGSNNGLYDDWNSSFGNNADAWSACGNSVTIAPRIDQDKFVAKKREEREVEVSNDEIIPSCRLPGALEIDLFVKKIASDAGLTVSHDSMWLLIVAAREYASSIIGKAIDNDKNVTSGLMPRIPKSDYSSLSCEHLLSDKKGGKKKDSKKKESASKADKKSNGTERNESDKKRKVLNSADISQVLQEQHVAAPRLAWMRSMGRGMAQHQPDLKTTNDIINTSIQRAAIKRRRAADMKSSESHVAPVAAAEEKVHDESALGNESLDRGAKDEPGRKAEAAIEKRPSINMNDSAKKAPPKSSDLLKSNVPPAEPTTESSTAPAQSGPSPTVDSTTTSPPASENVTQIRQISKFGAKNLAAMKARRRSGSFRGKPEQGAGKEETPEKLVRYQSRTSGPATQSLSQQPVPVPASVSLTNPPGPAPVSVTNPPPSAPAPAPIIVKKLSKDEMEKLARYQQAARPVTQAQQPAPAPPSVTNQSTGLEEREKSLQSQYRQQQLDSRDSTLRQQQYKPRATSNTTQLWQETEMTMQSQVEQDEEEEEEVLPQPKLARTTNQF</sequence>
<feature type="compositionally biased region" description="Polar residues" evidence="1">
    <location>
        <begin position="896"/>
        <end position="911"/>
    </location>
</feature>
<organism evidence="2 3">
    <name type="scientific">Skeletonema marinoi</name>
    <dbReference type="NCBI Taxonomy" id="267567"/>
    <lineage>
        <taxon>Eukaryota</taxon>
        <taxon>Sar</taxon>
        <taxon>Stramenopiles</taxon>
        <taxon>Ochrophyta</taxon>
        <taxon>Bacillariophyta</taxon>
        <taxon>Coscinodiscophyceae</taxon>
        <taxon>Thalassiosirophycidae</taxon>
        <taxon>Thalassiosirales</taxon>
        <taxon>Skeletonemataceae</taxon>
        <taxon>Skeletonema</taxon>
        <taxon>Skeletonema marinoi-dohrnii complex</taxon>
    </lineage>
</organism>
<feature type="compositionally biased region" description="Basic and acidic residues" evidence="1">
    <location>
        <begin position="99"/>
        <end position="108"/>
    </location>
</feature>
<reference evidence="2" key="1">
    <citation type="submission" date="2023-06" db="EMBL/GenBank/DDBJ databases">
        <title>Survivors Of The Sea: Transcriptome response of Skeletonema marinoi to long-term dormancy.</title>
        <authorList>
            <person name="Pinder M.I.M."/>
            <person name="Kourtchenko O."/>
            <person name="Robertson E.K."/>
            <person name="Larsson T."/>
            <person name="Maumus F."/>
            <person name="Osuna-Cruz C.M."/>
            <person name="Vancaester E."/>
            <person name="Stenow R."/>
            <person name="Vandepoele K."/>
            <person name="Ploug H."/>
            <person name="Bruchert V."/>
            <person name="Godhe A."/>
            <person name="Topel M."/>
        </authorList>
    </citation>
    <scope>NUCLEOTIDE SEQUENCE</scope>
    <source>
        <strain evidence="2">R05AC</strain>
    </source>
</reference>
<feature type="region of interest" description="Disordered" evidence="1">
    <location>
        <begin position="646"/>
        <end position="687"/>
    </location>
</feature>
<feature type="compositionally biased region" description="Polar residues" evidence="1">
    <location>
        <begin position="1010"/>
        <end position="1038"/>
    </location>
</feature>
<feature type="compositionally biased region" description="Basic and acidic residues" evidence="1">
    <location>
        <begin position="949"/>
        <end position="958"/>
    </location>
</feature>
<feature type="compositionally biased region" description="Low complexity" evidence="1">
    <location>
        <begin position="961"/>
        <end position="973"/>
    </location>
</feature>
<evidence type="ECO:0000256" key="1">
    <source>
        <dbReference type="SAM" id="MobiDB-lite"/>
    </source>
</evidence>
<dbReference type="Proteomes" id="UP001224775">
    <property type="component" value="Unassembled WGS sequence"/>
</dbReference>